<comment type="caution">
    <text evidence="1">The sequence shown here is derived from an EMBL/GenBank/DDBJ whole genome shotgun (WGS) entry which is preliminary data.</text>
</comment>
<sequence length="134" mass="14773">MRALLCASSHTFATHLCRFIPLPIWAYYGSAPVAYATRRRRPSRCPSSFRVRARLRRVDRHHDDLPPATFNHVTIAVPVIAAASPLAPHAEVCEQHQREGAAHGRDAPEERRHAAAVAVSAAIVSLAVSETHRC</sequence>
<protein>
    <submittedName>
        <fullName evidence="1">Uncharacterized protein</fullName>
    </submittedName>
</protein>
<reference evidence="1" key="1">
    <citation type="submission" date="2024-12" db="EMBL/GenBank/DDBJ databases">
        <title>Comparative genomics and development of molecular markers within Purpureocillium lilacinum and among Purpureocillium species.</title>
        <authorList>
            <person name="Yeh Z.-Y."/>
            <person name="Ni N.-T."/>
            <person name="Lo P.-H."/>
            <person name="Mushyakhwo K."/>
            <person name="Lin C.-F."/>
            <person name="Nai Y.-S."/>
        </authorList>
    </citation>
    <scope>NUCLEOTIDE SEQUENCE</scope>
    <source>
        <strain evidence="1">NCHU-NPUST-175</strain>
    </source>
</reference>
<dbReference type="EMBL" id="JBGNUJ010000004">
    <property type="protein sequence ID" value="KAL3960322.1"/>
    <property type="molecule type" value="Genomic_DNA"/>
</dbReference>
<name>A0ACC4DVH3_PURLI</name>
<dbReference type="Proteomes" id="UP001638806">
    <property type="component" value="Unassembled WGS sequence"/>
</dbReference>
<evidence type="ECO:0000313" key="2">
    <source>
        <dbReference type="Proteomes" id="UP001638806"/>
    </source>
</evidence>
<gene>
    <name evidence="1" type="ORF">ACCO45_005439</name>
</gene>
<accession>A0ACC4DVH3</accession>
<evidence type="ECO:0000313" key="1">
    <source>
        <dbReference type="EMBL" id="KAL3960322.1"/>
    </source>
</evidence>
<organism evidence="1 2">
    <name type="scientific">Purpureocillium lilacinum</name>
    <name type="common">Paecilomyces lilacinus</name>
    <dbReference type="NCBI Taxonomy" id="33203"/>
    <lineage>
        <taxon>Eukaryota</taxon>
        <taxon>Fungi</taxon>
        <taxon>Dikarya</taxon>
        <taxon>Ascomycota</taxon>
        <taxon>Pezizomycotina</taxon>
        <taxon>Sordariomycetes</taxon>
        <taxon>Hypocreomycetidae</taxon>
        <taxon>Hypocreales</taxon>
        <taxon>Ophiocordycipitaceae</taxon>
        <taxon>Purpureocillium</taxon>
    </lineage>
</organism>
<keyword evidence="2" id="KW-1185">Reference proteome</keyword>
<proteinExistence type="predicted"/>